<keyword evidence="2" id="KW-1185">Reference proteome</keyword>
<reference evidence="1" key="1">
    <citation type="submission" date="2022-07" db="EMBL/GenBank/DDBJ databases">
        <title>Genome Sequence of Phlebia brevispora.</title>
        <authorList>
            <person name="Buettner E."/>
        </authorList>
    </citation>
    <scope>NUCLEOTIDE SEQUENCE</scope>
    <source>
        <strain evidence="1">MPL23</strain>
    </source>
</reference>
<dbReference type="Proteomes" id="UP001148662">
    <property type="component" value="Unassembled WGS sequence"/>
</dbReference>
<organism evidence="1 2">
    <name type="scientific">Phlebia brevispora</name>
    <dbReference type="NCBI Taxonomy" id="194682"/>
    <lineage>
        <taxon>Eukaryota</taxon>
        <taxon>Fungi</taxon>
        <taxon>Dikarya</taxon>
        <taxon>Basidiomycota</taxon>
        <taxon>Agaricomycotina</taxon>
        <taxon>Agaricomycetes</taxon>
        <taxon>Polyporales</taxon>
        <taxon>Meruliaceae</taxon>
        <taxon>Phlebia</taxon>
    </lineage>
</organism>
<accession>A0ACC1T495</accession>
<evidence type="ECO:0000313" key="2">
    <source>
        <dbReference type="Proteomes" id="UP001148662"/>
    </source>
</evidence>
<sequence length="150" mass="16524">MVIKEFHASRAPTSNQTDQEEWGPTDEDMFNMKGFRRSNVALGAAMARRRPNAAGHTFHRRENTKQLRLVASGWYAPVVVAAIHGTVTPVRSLAAALAHMRFSHGSEVWQARMVAIVRGHAVTTLAARGGVGDEDRHNLKNWPRSTVASS</sequence>
<protein>
    <submittedName>
        <fullName evidence="1">Uncharacterized protein</fullName>
    </submittedName>
</protein>
<comment type="caution">
    <text evidence="1">The sequence shown here is derived from an EMBL/GenBank/DDBJ whole genome shotgun (WGS) entry which is preliminary data.</text>
</comment>
<name>A0ACC1T495_9APHY</name>
<dbReference type="EMBL" id="JANHOG010000666">
    <property type="protein sequence ID" value="KAJ3552387.1"/>
    <property type="molecule type" value="Genomic_DNA"/>
</dbReference>
<gene>
    <name evidence="1" type="ORF">NM688_g4177</name>
</gene>
<proteinExistence type="predicted"/>
<evidence type="ECO:0000313" key="1">
    <source>
        <dbReference type="EMBL" id="KAJ3552387.1"/>
    </source>
</evidence>